<comment type="caution">
    <text evidence="3">The sequence shown here is derived from an EMBL/GenBank/DDBJ whole genome shotgun (WGS) entry which is preliminary data.</text>
</comment>
<evidence type="ECO:0000313" key="4">
    <source>
        <dbReference type="Proteomes" id="UP001238088"/>
    </source>
</evidence>
<dbReference type="Pfam" id="PF13772">
    <property type="entry name" value="AIG2_2"/>
    <property type="match status" value="1"/>
</dbReference>
<dbReference type="Proteomes" id="UP001238088">
    <property type="component" value="Unassembled WGS sequence"/>
</dbReference>
<gene>
    <name evidence="3" type="ORF">J2S17_000275</name>
</gene>
<dbReference type="Pfam" id="PF06094">
    <property type="entry name" value="GGACT"/>
    <property type="match status" value="1"/>
</dbReference>
<reference evidence="3 4" key="1">
    <citation type="submission" date="2023-07" db="EMBL/GenBank/DDBJ databases">
        <title>Genomic Encyclopedia of Type Strains, Phase IV (KMG-IV): sequencing the most valuable type-strain genomes for metagenomic binning, comparative biology and taxonomic classification.</title>
        <authorList>
            <person name="Goeker M."/>
        </authorList>
    </citation>
    <scope>NUCLEOTIDE SEQUENCE [LARGE SCALE GENOMIC DNA]</scope>
    <source>
        <strain evidence="3 4">DSM 23494</strain>
    </source>
</reference>
<name>A0ABU0AAX1_9BACI</name>
<dbReference type="SUPFAM" id="SSF110857">
    <property type="entry name" value="Gamma-glutamyl cyclotransferase-like"/>
    <property type="match status" value="2"/>
</dbReference>
<dbReference type="CDD" id="cd06661">
    <property type="entry name" value="GGCT_like"/>
    <property type="match status" value="2"/>
</dbReference>
<proteinExistence type="predicted"/>
<keyword evidence="1" id="KW-0456">Lyase</keyword>
<dbReference type="PANTHER" id="PTHR12935:SF0">
    <property type="entry name" value="GAMMA-GLUTAMYLCYCLOTRANSFERASE"/>
    <property type="match status" value="1"/>
</dbReference>
<dbReference type="InterPro" id="IPR036568">
    <property type="entry name" value="GGCT-like_sf"/>
</dbReference>
<dbReference type="PANTHER" id="PTHR12935">
    <property type="entry name" value="GAMMA-GLUTAMYLCYCLOTRANSFERASE"/>
    <property type="match status" value="1"/>
</dbReference>
<protein>
    <submittedName>
        <fullName evidence="3">Gamma-glutamylcyclotransferase (GGCT)/AIG2-like uncharacterized protein YtfP</fullName>
    </submittedName>
</protein>
<dbReference type="InterPro" id="IPR009288">
    <property type="entry name" value="AIG2-like_dom"/>
</dbReference>
<dbReference type="InterPro" id="IPR013024">
    <property type="entry name" value="GGCT-like"/>
</dbReference>
<evidence type="ECO:0000313" key="3">
    <source>
        <dbReference type="EMBL" id="MDQ0268406.1"/>
    </source>
</evidence>
<dbReference type="EMBL" id="JAUSUB010000001">
    <property type="protein sequence ID" value="MDQ0268406.1"/>
    <property type="molecule type" value="Genomic_DNA"/>
</dbReference>
<accession>A0ABU0AAX1</accession>
<feature type="domain" description="Gamma-glutamylcyclotransferase AIG2-like" evidence="2">
    <location>
        <begin position="7"/>
        <end position="125"/>
    </location>
</feature>
<dbReference type="RefSeq" id="WP_307471130.1">
    <property type="nucleotide sequence ID" value="NZ_JAUSUB010000001.1"/>
</dbReference>
<organism evidence="3 4">
    <name type="scientific">Cytobacillus purgationiresistens</name>
    <dbReference type="NCBI Taxonomy" id="863449"/>
    <lineage>
        <taxon>Bacteria</taxon>
        <taxon>Bacillati</taxon>
        <taxon>Bacillota</taxon>
        <taxon>Bacilli</taxon>
        <taxon>Bacillales</taxon>
        <taxon>Bacillaceae</taxon>
        <taxon>Cytobacillus</taxon>
    </lineage>
</organism>
<evidence type="ECO:0000256" key="1">
    <source>
        <dbReference type="ARBA" id="ARBA00023239"/>
    </source>
</evidence>
<evidence type="ECO:0000259" key="2">
    <source>
        <dbReference type="Pfam" id="PF06094"/>
    </source>
</evidence>
<dbReference type="InterPro" id="IPR017939">
    <property type="entry name" value="G-Glutamylcylcotransferase"/>
</dbReference>
<dbReference type="Gene3D" id="3.10.490.10">
    <property type="entry name" value="Gamma-glutamyl cyclotransferase-like"/>
    <property type="match status" value="2"/>
</dbReference>
<keyword evidence="4" id="KW-1185">Reference proteome</keyword>
<sequence length="292" mass="33791">MENGAYLFVYGTLRKHEHNHHLLNNSICIAEQAWVFGNLFDSGQEYPTLMVKDKSDKVYGELYQVPSHHFKELDELEDYVPGRKNNLYERIEQTVFTDAGEKSAFVYVIIEEPSQAKKIRYGDWKLYHLINNCPETTYYFAYGSCMDTERFSKAQADQYFMDVKGAAVLINYSMGYTFKCPDGGRADIIEGEGETEGILYEIPYEGVEYLFEREGFHEGSYRPAFVDVQVAGKVIKDVLTFHVYNKKEEFAPPVHYATEILRGAKGRVSQAYYQQLLKKLEDLEVKMNEINV</sequence>